<feature type="transmembrane region" description="Helical" evidence="1">
    <location>
        <begin position="276"/>
        <end position="294"/>
    </location>
</feature>
<comment type="caution">
    <text evidence="2">The sequence shown here is derived from an EMBL/GenBank/DDBJ whole genome shotgun (WGS) entry which is preliminary data.</text>
</comment>
<reference evidence="3" key="1">
    <citation type="journal article" date="2023" name="Commun. Biol.">
        <title>Genome analysis of Parmales, the sister group of diatoms, reveals the evolutionary specialization of diatoms from phago-mixotrophs to photoautotrophs.</title>
        <authorList>
            <person name="Ban H."/>
            <person name="Sato S."/>
            <person name="Yoshikawa S."/>
            <person name="Yamada K."/>
            <person name="Nakamura Y."/>
            <person name="Ichinomiya M."/>
            <person name="Sato N."/>
            <person name="Blanc-Mathieu R."/>
            <person name="Endo H."/>
            <person name="Kuwata A."/>
            <person name="Ogata H."/>
        </authorList>
    </citation>
    <scope>NUCLEOTIDE SEQUENCE [LARGE SCALE GENOMIC DNA]</scope>
</reference>
<feature type="transmembrane region" description="Helical" evidence="1">
    <location>
        <begin position="314"/>
        <end position="333"/>
    </location>
</feature>
<dbReference type="AlphaFoldDB" id="A0A9W6Z9X8"/>
<dbReference type="EMBL" id="BLQM01000004">
    <property type="protein sequence ID" value="GMH48291.1"/>
    <property type="molecule type" value="Genomic_DNA"/>
</dbReference>
<evidence type="ECO:0000313" key="3">
    <source>
        <dbReference type="Proteomes" id="UP001162640"/>
    </source>
</evidence>
<evidence type="ECO:0000256" key="1">
    <source>
        <dbReference type="SAM" id="Phobius"/>
    </source>
</evidence>
<keyword evidence="1" id="KW-0472">Membrane</keyword>
<feature type="transmembrane region" description="Helical" evidence="1">
    <location>
        <begin position="186"/>
        <end position="212"/>
    </location>
</feature>
<feature type="transmembrane region" description="Helical" evidence="1">
    <location>
        <begin position="236"/>
        <end position="256"/>
    </location>
</feature>
<protein>
    <submittedName>
        <fullName evidence="2">Uncharacterized protein</fullName>
    </submittedName>
</protein>
<proteinExistence type="predicted"/>
<sequence>MLSHIFKAYNTLLILPTNYVHSKLLPLIPQSLLSLKTRKVAYALLTLTLLSNWIAVAFLNLSNNSDRLKWATTMSNGSVLPAALFISYQIVINGKLTWLVDGLFAIFTSNSSMIYHFCDATDPSLGGFDYDDRLAFCKWKDCWDCEEWWYEDDPSVSNDKEGTCCYWRRNVENYNFWQHMDFAGSYFLILVIGLSISKIEPIPLKVLIYLFMFRECYKAMDEEFRFANGEDKVLEMAYGVAGILACRLIFNVTNIYNKVGAKATCRTLIKCVPKRVLLMALTFMAGGLYCKFFWENEGQENPETYTQADYSIPHTFWHVGVFGACLPISWFAIEFNRRCLAVWDEEAGAENQNSKQAEAQGVEMVQEGRQVRNLSTESSESNIV</sequence>
<accession>A0A9W6Z9X8</accession>
<name>A0A9W6Z9X8_9STRA</name>
<evidence type="ECO:0000313" key="2">
    <source>
        <dbReference type="EMBL" id="GMH48291.1"/>
    </source>
</evidence>
<keyword evidence="1" id="KW-0812">Transmembrane</keyword>
<keyword evidence="1" id="KW-1133">Transmembrane helix</keyword>
<gene>
    <name evidence="2" type="ORF">TL16_g00259</name>
</gene>
<organism evidence="2 3">
    <name type="scientific">Triparma laevis f. inornata</name>
    <dbReference type="NCBI Taxonomy" id="1714386"/>
    <lineage>
        <taxon>Eukaryota</taxon>
        <taxon>Sar</taxon>
        <taxon>Stramenopiles</taxon>
        <taxon>Ochrophyta</taxon>
        <taxon>Bolidophyceae</taxon>
        <taxon>Parmales</taxon>
        <taxon>Triparmaceae</taxon>
        <taxon>Triparma</taxon>
    </lineage>
</organism>
<dbReference type="Proteomes" id="UP001162640">
    <property type="component" value="Unassembled WGS sequence"/>
</dbReference>
<feature type="transmembrane region" description="Helical" evidence="1">
    <location>
        <begin position="79"/>
        <end position="107"/>
    </location>
</feature>
<feature type="transmembrane region" description="Helical" evidence="1">
    <location>
        <begin position="40"/>
        <end position="59"/>
    </location>
</feature>